<dbReference type="EMBL" id="QNRR01000015">
    <property type="protein sequence ID" value="RBP36925.1"/>
    <property type="molecule type" value="Genomic_DNA"/>
</dbReference>
<dbReference type="Proteomes" id="UP000253426">
    <property type="component" value="Unassembled WGS sequence"/>
</dbReference>
<evidence type="ECO:0000256" key="2">
    <source>
        <dbReference type="SAM" id="SignalP"/>
    </source>
</evidence>
<dbReference type="OrthoDB" id="9855345at2"/>
<dbReference type="PROSITE" id="PS51257">
    <property type="entry name" value="PROKAR_LIPOPROTEIN"/>
    <property type="match status" value="1"/>
</dbReference>
<evidence type="ECO:0000313" key="3">
    <source>
        <dbReference type="EMBL" id="RBP36925.1"/>
    </source>
</evidence>
<proteinExistence type="predicted"/>
<feature type="chain" id="PRO_5016695650" description="Lipoprotein" evidence="2">
    <location>
        <begin position="27"/>
        <end position="151"/>
    </location>
</feature>
<feature type="signal peptide" evidence="2">
    <location>
        <begin position="1"/>
        <end position="26"/>
    </location>
</feature>
<protein>
    <recommendedName>
        <fullName evidence="5">Lipoprotein</fullName>
    </recommendedName>
</protein>
<gene>
    <name evidence="3" type="ORF">DES53_11566</name>
</gene>
<organism evidence="3 4">
    <name type="scientific">Roseimicrobium gellanilyticum</name>
    <dbReference type="NCBI Taxonomy" id="748857"/>
    <lineage>
        <taxon>Bacteria</taxon>
        <taxon>Pseudomonadati</taxon>
        <taxon>Verrucomicrobiota</taxon>
        <taxon>Verrucomicrobiia</taxon>
        <taxon>Verrucomicrobiales</taxon>
        <taxon>Verrucomicrobiaceae</taxon>
        <taxon>Roseimicrobium</taxon>
    </lineage>
</organism>
<reference evidence="3 4" key="1">
    <citation type="submission" date="2018-06" db="EMBL/GenBank/DDBJ databases">
        <title>Genomic Encyclopedia of Type Strains, Phase IV (KMG-IV): sequencing the most valuable type-strain genomes for metagenomic binning, comparative biology and taxonomic classification.</title>
        <authorList>
            <person name="Goeker M."/>
        </authorList>
    </citation>
    <scope>NUCLEOTIDE SEQUENCE [LARGE SCALE GENOMIC DNA]</scope>
    <source>
        <strain evidence="3 4">DSM 25532</strain>
    </source>
</reference>
<evidence type="ECO:0000313" key="4">
    <source>
        <dbReference type="Proteomes" id="UP000253426"/>
    </source>
</evidence>
<name>A0A366H4I4_9BACT</name>
<sequence length="151" mass="17106">MSTLLKPCLRLAALVLCAAAFTSCQSVLPYKLGGNPANLRLGATPIEVKEEMGSPTYFNKHQNGEVWVYADYWWTKEIWTAHWGTWEVYMEDTPFGLRFCGWKLIDPPYQEPAVRSHVRVRNPQVTTVSRSTPPPTYEVRANPKPPPSVAK</sequence>
<evidence type="ECO:0000256" key="1">
    <source>
        <dbReference type="SAM" id="MobiDB-lite"/>
    </source>
</evidence>
<dbReference type="AlphaFoldDB" id="A0A366H4I4"/>
<keyword evidence="4" id="KW-1185">Reference proteome</keyword>
<accession>A0A366H4I4</accession>
<keyword evidence="2" id="KW-0732">Signal</keyword>
<evidence type="ECO:0008006" key="5">
    <source>
        <dbReference type="Google" id="ProtNLM"/>
    </source>
</evidence>
<dbReference type="RefSeq" id="WP_113961702.1">
    <property type="nucleotide sequence ID" value="NZ_QNRR01000015.1"/>
</dbReference>
<feature type="region of interest" description="Disordered" evidence="1">
    <location>
        <begin position="124"/>
        <end position="151"/>
    </location>
</feature>
<comment type="caution">
    <text evidence="3">The sequence shown here is derived from an EMBL/GenBank/DDBJ whole genome shotgun (WGS) entry which is preliminary data.</text>
</comment>